<comment type="caution">
    <text evidence="1">The sequence shown here is derived from an EMBL/GenBank/DDBJ whole genome shotgun (WGS) entry which is preliminary data.</text>
</comment>
<sequence length="122" mass="14514">MRQTCLHHAILKEKYDLVEYLISLSTINMYIRDKYGYTPICYLCKNILKLSDISFENNQCENKIERMLKILNIIVDQCPSDELSSNFHIIKNDKLNENLLLHVYHKFTNLSISFHTNILFTR</sequence>
<dbReference type="AlphaFoldDB" id="A0A820R7A5"/>
<name>A0A820R7A5_9BILA</name>
<evidence type="ECO:0000313" key="1">
    <source>
        <dbReference type="EMBL" id="CAF4431972.1"/>
    </source>
</evidence>
<proteinExistence type="predicted"/>
<feature type="non-terminal residue" evidence="1">
    <location>
        <position position="1"/>
    </location>
</feature>
<reference evidence="1" key="1">
    <citation type="submission" date="2021-02" db="EMBL/GenBank/DDBJ databases">
        <authorList>
            <person name="Nowell W R."/>
        </authorList>
    </citation>
    <scope>NUCLEOTIDE SEQUENCE</scope>
</reference>
<dbReference type="EMBL" id="CAJOAY010032392">
    <property type="protein sequence ID" value="CAF4431972.1"/>
    <property type="molecule type" value="Genomic_DNA"/>
</dbReference>
<evidence type="ECO:0000313" key="2">
    <source>
        <dbReference type="Proteomes" id="UP000663881"/>
    </source>
</evidence>
<dbReference type="Proteomes" id="UP000663881">
    <property type="component" value="Unassembled WGS sequence"/>
</dbReference>
<dbReference type="InterPro" id="IPR036770">
    <property type="entry name" value="Ankyrin_rpt-contain_sf"/>
</dbReference>
<dbReference type="Gene3D" id="1.25.40.20">
    <property type="entry name" value="Ankyrin repeat-containing domain"/>
    <property type="match status" value="1"/>
</dbReference>
<organism evidence="1 2">
    <name type="scientific">Adineta steineri</name>
    <dbReference type="NCBI Taxonomy" id="433720"/>
    <lineage>
        <taxon>Eukaryota</taxon>
        <taxon>Metazoa</taxon>
        <taxon>Spiralia</taxon>
        <taxon>Gnathifera</taxon>
        <taxon>Rotifera</taxon>
        <taxon>Eurotatoria</taxon>
        <taxon>Bdelloidea</taxon>
        <taxon>Adinetida</taxon>
        <taxon>Adinetidae</taxon>
        <taxon>Adineta</taxon>
    </lineage>
</organism>
<accession>A0A820R7A5</accession>
<protein>
    <recommendedName>
        <fullName evidence="3">Ankyrin repeat protein</fullName>
    </recommendedName>
</protein>
<gene>
    <name evidence="1" type="ORF">OKA104_LOCUS53130</name>
</gene>
<evidence type="ECO:0008006" key="3">
    <source>
        <dbReference type="Google" id="ProtNLM"/>
    </source>
</evidence>
<dbReference type="SUPFAM" id="SSF48403">
    <property type="entry name" value="Ankyrin repeat"/>
    <property type="match status" value="1"/>
</dbReference>